<name>A0A3M7FUN6_HORWE</name>
<accession>A0A3M7FUN6</accession>
<dbReference type="VEuPathDB" id="FungiDB:BTJ68_00484"/>
<reference evidence="1 2" key="1">
    <citation type="journal article" date="2018" name="BMC Genomics">
        <title>Genomic evidence for intraspecific hybridization in a clonal and extremely halotolerant yeast.</title>
        <authorList>
            <person name="Gostincar C."/>
            <person name="Stajich J.E."/>
            <person name="Zupancic J."/>
            <person name="Zalar P."/>
            <person name="Gunde-Cimerman N."/>
        </authorList>
    </citation>
    <scope>NUCLEOTIDE SEQUENCE [LARGE SCALE GENOMIC DNA]</scope>
    <source>
        <strain evidence="1 2">EXF-2788</strain>
    </source>
</reference>
<proteinExistence type="predicted"/>
<sequence>MDLDNRPPKLVDIEFDFRHILLGSVDNLVKILADLAKRCRKPADKKPDLSGRWSADIISPYAWKELREQIGAVNVMAYKLPGNDLRDVQQTLDLAFHSQTNLPSLNDEEHSAANLSSSQLLVFMHSDIPGPEKDDSNSKMIFAWAALSVNKPGGNKAQFMQWFQLMSMTQLSDLQTQLAHVFSRGSTHDSPTPFTLDWDWKAYAAALRRRTDGGKPRYEDSDVIAHFEGAVLPRMLHIIRRAD</sequence>
<gene>
    <name evidence="1" type="ORF">D0861_02532</name>
</gene>
<evidence type="ECO:0000313" key="2">
    <source>
        <dbReference type="Proteomes" id="UP000268823"/>
    </source>
</evidence>
<dbReference type="AlphaFoldDB" id="A0A3M7FUN6"/>
<evidence type="ECO:0000313" key="1">
    <source>
        <dbReference type="EMBL" id="RMY92397.1"/>
    </source>
</evidence>
<comment type="caution">
    <text evidence="1">The sequence shown here is derived from an EMBL/GenBank/DDBJ whole genome shotgun (WGS) entry which is preliminary data.</text>
</comment>
<dbReference type="OrthoDB" id="3885662at2759"/>
<dbReference type="Proteomes" id="UP000268823">
    <property type="component" value="Unassembled WGS sequence"/>
</dbReference>
<organism evidence="1 2">
    <name type="scientific">Hortaea werneckii</name>
    <name type="common">Black yeast</name>
    <name type="synonym">Cladosporium werneckii</name>
    <dbReference type="NCBI Taxonomy" id="91943"/>
    <lineage>
        <taxon>Eukaryota</taxon>
        <taxon>Fungi</taxon>
        <taxon>Dikarya</taxon>
        <taxon>Ascomycota</taxon>
        <taxon>Pezizomycotina</taxon>
        <taxon>Dothideomycetes</taxon>
        <taxon>Dothideomycetidae</taxon>
        <taxon>Mycosphaerellales</taxon>
        <taxon>Teratosphaeriaceae</taxon>
        <taxon>Hortaea</taxon>
    </lineage>
</organism>
<dbReference type="EMBL" id="QWIR01000030">
    <property type="protein sequence ID" value="RMY92397.1"/>
    <property type="molecule type" value="Genomic_DNA"/>
</dbReference>
<protein>
    <submittedName>
        <fullName evidence="1">Uncharacterized protein</fullName>
    </submittedName>
</protein>